<evidence type="ECO:0000256" key="3">
    <source>
        <dbReference type="ARBA" id="ARBA00022679"/>
    </source>
</evidence>
<feature type="binding site" evidence="8">
    <location>
        <position position="166"/>
    </location>
    <ligand>
        <name>Zn(2+)</name>
        <dbReference type="ChEBI" id="CHEBI:29105"/>
    </ligand>
</feature>
<keyword evidence="12" id="KW-1185">Reference proteome</keyword>
<evidence type="ECO:0000259" key="10">
    <source>
        <dbReference type="PROSITE" id="PS50305"/>
    </source>
</evidence>
<keyword evidence="3 7" id="KW-0808">Transferase</keyword>
<reference evidence="11 12" key="1">
    <citation type="submission" date="2024-03" db="EMBL/GenBank/DDBJ databases">
        <authorList>
            <person name="Brejova B."/>
        </authorList>
    </citation>
    <scope>NUCLEOTIDE SEQUENCE [LARGE SCALE GENOMIC DNA]</scope>
    <source>
        <strain evidence="11 12">CBS 14171</strain>
    </source>
</reference>
<protein>
    <recommendedName>
        <fullName evidence="7">NAD-dependent protein deacetylase</fullName>
        <ecNumber evidence="7">2.3.1.286</ecNumber>
    </recommendedName>
</protein>
<dbReference type="Pfam" id="PF02146">
    <property type="entry name" value="SIR2"/>
    <property type="match status" value="1"/>
</dbReference>
<name>A0ABP0ZFX5_9ASCO</name>
<dbReference type="InterPro" id="IPR029035">
    <property type="entry name" value="DHS-like_NAD/FAD-binding_dom"/>
</dbReference>
<dbReference type="CDD" id="cd01408">
    <property type="entry name" value="SIRT1"/>
    <property type="match status" value="1"/>
</dbReference>
<feature type="binding site" evidence="8">
    <location>
        <position position="137"/>
    </location>
    <ligand>
        <name>Zn(2+)</name>
        <dbReference type="ChEBI" id="CHEBI:29105"/>
    </ligand>
</feature>
<keyword evidence="6 7" id="KW-0520">NAD</keyword>
<evidence type="ECO:0000256" key="8">
    <source>
        <dbReference type="PROSITE-ProRule" id="PRU00236"/>
    </source>
</evidence>
<feature type="binding site" evidence="8">
    <location>
        <position position="169"/>
    </location>
    <ligand>
        <name>Zn(2+)</name>
        <dbReference type="ChEBI" id="CHEBI:29105"/>
    </ligand>
</feature>
<dbReference type="RefSeq" id="XP_066827901.1">
    <property type="nucleotide sequence ID" value="XM_066976941.1"/>
</dbReference>
<dbReference type="InterPro" id="IPR050134">
    <property type="entry name" value="NAD-dep_sirtuin_deacylases"/>
</dbReference>
<dbReference type="InterPro" id="IPR026591">
    <property type="entry name" value="Sirtuin_cat_small_dom_sf"/>
</dbReference>
<dbReference type="InterPro" id="IPR026590">
    <property type="entry name" value="Ssirtuin_cat_dom"/>
</dbReference>
<dbReference type="GeneID" id="92206159"/>
<evidence type="ECO:0000256" key="5">
    <source>
        <dbReference type="ARBA" id="ARBA00022833"/>
    </source>
</evidence>
<feature type="region of interest" description="Disordered" evidence="9">
    <location>
        <begin position="282"/>
        <end position="345"/>
    </location>
</feature>
<dbReference type="Gene3D" id="3.40.50.1220">
    <property type="entry name" value="TPP-binding domain"/>
    <property type="match status" value="1"/>
</dbReference>
<dbReference type="PIRSF" id="PIRSF037938">
    <property type="entry name" value="SIR2_euk"/>
    <property type="match status" value="1"/>
</dbReference>
<evidence type="ECO:0000313" key="12">
    <source>
        <dbReference type="Proteomes" id="UP001497383"/>
    </source>
</evidence>
<dbReference type="InterPro" id="IPR003000">
    <property type="entry name" value="Sirtuin"/>
</dbReference>
<accession>A0ABP0ZFX5</accession>
<evidence type="ECO:0000256" key="2">
    <source>
        <dbReference type="ARBA" id="ARBA00006924"/>
    </source>
</evidence>
<evidence type="ECO:0000256" key="1">
    <source>
        <dbReference type="ARBA" id="ARBA00001947"/>
    </source>
</evidence>
<dbReference type="PANTHER" id="PTHR11085">
    <property type="entry name" value="NAD-DEPENDENT PROTEIN DEACYLASE SIRTUIN-5, MITOCHONDRIAL-RELATED"/>
    <property type="match status" value="1"/>
</dbReference>
<proteinExistence type="inferred from homology"/>
<dbReference type="EC" id="2.3.1.286" evidence="7"/>
<feature type="binding site" evidence="8">
    <location>
        <position position="140"/>
    </location>
    <ligand>
        <name>Zn(2+)</name>
        <dbReference type="ChEBI" id="CHEBI:29105"/>
    </ligand>
</feature>
<gene>
    <name evidence="11" type="ORF">LODBEIA_P09630</name>
</gene>
<evidence type="ECO:0000256" key="4">
    <source>
        <dbReference type="ARBA" id="ARBA00022723"/>
    </source>
</evidence>
<feature type="domain" description="Deacetylase sirtuin-type" evidence="10">
    <location>
        <begin position="1"/>
        <end position="265"/>
    </location>
</feature>
<sequence>MTDLELKLAPLVDAIKEGKKVAFFNGAGISTAAGIPDFRSPNTGLYANLAKLDLPYAEAVFDIDYFKENPKPFYTLAEELYPGKFPPTKFHHFIKLLQDRDQLHRVYTQNIDTLERLAGVKDEFIIEAHGSFANNHCVDCSEEMDTETLKAHMRDKQGKQNGIPTCTKCNGYVKPDIVFFGEGLPKKFFTQWDQDCDQIEVAIVAGTSLTVHPFASLPSDVGKKGLRVLVNKDRVGDLGRRKSDILALHECDHVAETLATLLGWDKELNKLYGEFGKGDPVESVDKAKNKAEESPKKEGDLKATSNDDSKGTIKEAFEKAEDKVKEDSKTHPVTPSEQSKESEQKLAELVEKLKI</sequence>
<evidence type="ECO:0000256" key="7">
    <source>
        <dbReference type="PIRNR" id="PIRNR037938"/>
    </source>
</evidence>
<dbReference type="Proteomes" id="UP001497383">
    <property type="component" value="Chromosome 1"/>
</dbReference>
<dbReference type="PANTHER" id="PTHR11085:SF6">
    <property type="entry name" value="NAD-DEPENDENT PROTEIN DEACETYLASE SIRTUIN-2"/>
    <property type="match status" value="1"/>
</dbReference>
<comment type="catalytic activity">
    <reaction evidence="7">
        <text>N(6)-acetyl-L-lysyl-[protein] + NAD(+) + H2O = 2''-O-acetyl-ADP-D-ribose + nicotinamide + L-lysyl-[protein]</text>
        <dbReference type="Rhea" id="RHEA:43636"/>
        <dbReference type="Rhea" id="RHEA-COMP:9752"/>
        <dbReference type="Rhea" id="RHEA-COMP:10731"/>
        <dbReference type="ChEBI" id="CHEBI:15377"/>
        <dbReference type="ChEBI" id="CHEBI:17154"/>
        <dbReference type="ChEBI" id="CHEBI:29969"/>
        <dbReference type="ChEBI" id="CHEBI:57540"/>
        <dbReference type="ChEBI" id="CHEBI:61930"/>
        <dbReference type="ChEBI" id="CHEBI:83767"/>
        <dbReference type="EC" id="2.3.1.286"/>
    </reaction>
</comment>
<keyword evidence="4 7" id="KW-0479">Metal-binding</keyword>
<keyword evidence="5 7" id="KW-0862">Zinc</keyword>
<organism evidence="11 12">
    <name type="scientific">Lodderomyces beijingensis</name>
    <dbReference type="NCBI Taxonomy" id="1775926"/>
    <lineage>
        <taxon>Eukaryota</taxon>
        <taxon>Fungi</taxon>
        <taxon>Dikarya</taxon>
        <taxon>Ascomycota</taxon>
        <taxon>Saccharomycotina</taxon>
        <taxon>Pichiomycetes</taxon>
        <taxon>Debaryomycetaceae</taxon>
        <taxon>Candida/Lodderomyces clade</taxon>
        <taxon>Lodderomyces</taxon>
    </lineage>
</organism>
<evidence type="ECO:0000313" key="11">
    <source>
        <dbReference type="EMBL" id="CAK9436405.1"/>
    </source>
</evidence>
<comment type="similarity">
    <text evidence="2 7">Belongs to the sirtuin family. Class I subfamily.</text>
</comment>
<evidence type="ECO:0000256" key="6">
    <source>
        <dbReference type="ARBA" id="ARBA00023027"/>
    </source>
</evidence>
<feature type="compositionally biased region" description="Basic and acidic residues" evidence="9">
    <location>
        <begin position="282"/>
        <end position="330"/>
    </location>
</feature>
<dbReference type="InterPro" id="IPR017328">
    <property type="entry name" value="Sirtuin_class_I"/>
</dbReference>
<dbReference type="PROSITE" id="PS50305">
    <property type="entry name" value="SIRTUIN"/>
    <property type="match status" value="1"/>
</dbReference>
<feature type="active site" description="Proton acceptor" evidence="8">
    <location>
        <position position="129"/>
    </location>
</feature>
<dbReference type="Gene3D" id="3.30.1600.10">
    <property type="entry name" value="SIR2/SIRT2 'Small Domain"/>
    <property type="match status" value="1"/>
</dbReference>
<comment type="cofactor">
    <cofactor evidence="1 7">
        <name>Zn(2+)</name>
        <dbReference type="ChEBI" id="CHEBI:29105"/>
    </cofactor>
</comment>
<dbReference type="SUPFAM" id="SSF52467">
    <property type="entry name" value="DHS-like NAD/FAD-binding domain"/>
    <property type="match status" value="1"/>
</dbReference>
<dbReference type="EMBL" id="OZ022405">
    <property type="protein sequence ID" value="CAK9436405.1"/>
    <property type="molecule type" value="Genomic_DNA"/>
</dbReference>
<evidence type="ECO:0000256" key="9">
    <source>
        <dbReference type="SAM" id="MobiDB-lite"/>
    </source>
</evidence>